<reference evidence="2" key="2">
    <citation type="submission" date="2023-05" db="EMBL/GenBank/DDBJ databases">
        <authorList>
            <consortium name="Lawrence Berkeley National Laboratory"/>
            <person name="Steindorff A."/>
            <person name="Hensen N."/>
            <person name="Bonometti L."/>
            <person name="Westerberg I."/>
            <person name="Brannstrom I.O."/>
            <person name="Guillou S."/>
            <person name="Cros-Aarteil S."/>
            <person name="Calhoun S."/>
            <person name="Haridas S."/>
            <person name="Kuo A."/>
            <person name="Mondo S."/>
            <person name="Pangilinan J."/>
            <person name="Riley R."/>
            <person name="Labutti K."/>
            <person name="Andreopoulos B."/>
            <person name="Lipzen A."/>
            <person name="Chen C."/>
            <person name="Yanf M."/>
            <person name="Daum C."/>
            <person name="Ng V."/>
            <person name="Clum A."/>
            <person name="Ohm R."/>
            <person name="Martin F."/>
            <person name="Silar P."/>
            <person name="Natvig D."/>
            <person name="Lalanne C."/>
            <person name="Gautier V."/>
            <person name="Ament-Velasquez S.L."/>
            <person name="Kruys A."/>
            <person name="Hutchinson M.I."/>
            <person name="Powell A.J."/>
            <person name="Barry K."/>
            <person name="Miller A.N."/>
            <person name="Grigoriev I.V."/>
            <person name="Debuchy R."/>
            <person name="Gladieux P."/>
            <person name="Thoren M.H."/>
            <person name="Johannesson H."/>
        </authorList>
    </citation>
    <scope>NUCLEOTIDE SEQUENCE</scope>
    <source>
        <strain evidence="2">PSN243</strain>
    </source>
</reference>
<dbReference type="AlphaFoldDB" id="A0AAV9G5W7"/>
<comment type="caution">
    <text evidence="2">The sequence shown here is derived from an EMBL/GenBank/DDBJ whole genome shotgun (WGS) entry which is preliminary data.</text>
</comment>
<dbReference type="EMBL" id="MU865992">
    <property type="protein sequence ID" value="KAK4443489.1"/>
    <property type="molecule type" value="Genomic_DNA"/>
</dbReference>
<feature type="domain" description="Heterokaryon incompatibility" evidence="1">
    <location>
        <begin position="237"/>
        <end position="365"/>
    </location>
</feature>
<gene>
    <name evidence="2" type="ORF">QBC34DRAFT_498991</name>
</gene>
<dbReference type="PANTHER" id="PTHR24148">
    <property type="entry name" value="ANKYRIN REPEAT DOMAIN-CONTAINING PROTEIN 39 HOMOLOG-RELATED"/>
    <property type="match status" value="1"/>
</dbReference>
<reference evidence="2" key="1">
    <citation type="journal article" date="2023" name="Mol. Phylogenet. Evol.">
        <title>Genome-scale phylogeny and comparative genomics of the fungal order Sordariales.</title>
        <authorList>
            <person name="Hensen N."/>
            <person name="Bonometti L."/>
            <person name="Westerberg I."/>
            <person name="Brannstrom I.O."/>
            <person name="Guillou S."/>
            <person name="Cros-Aarteil S."/>
            <person name="Calhoun S."/>
            <person name="Haridas S."/>
            <person name="Kuo A."/>
            <person name="Mondo S."/>
            <person name="Pangilinan J."/>
            <person name="Riley R."/>
            <person name="LaButti K."/>
            <person name="Andreopoulos B."/>
            <person name="Lipzen A."/>
            <person name="Chen C."/>
            <person name="Yan M."/>
            <person name="Daum C."/>
            <person name="Ng V."/>
            <person name="Clum A."/>
            <person name="Steindorff A."/>
            <person name="Ohm R.A."/>
            <person name="Martin F."/>
            <person name="Silar P."/>
            <person name="Natvig D.O."/>
            <person name="Lalanne C."/>
            <person name="Gautier V."/>
            <person name="Ament-Velasquez S.L."/>
            <person name="Kruys A."/>
            <person name="Hutchinson M.I."/>
            <person name="Powell A.J."/>
            <person name="Barry K."/>
            <person name="Miller A.N."/>
            <person name="Grigoriev I.V."/>
            <person name="Debuchy R."/>
            <person name="Gladieux P."/>
            <person name="Hiltunen Thoren M."/>
            <person name="Johannesson H."/>
        </authorList>
    </citation>
    <scope>NUCLEOTIDE SEQUENCE</scope>
    <source>
        <strain evidence="2">PSN243</strain>
    </source>
</reference>
<dbReference type="Pfam" id="PF06985">
    <property type="entry name" value="HET"/>
    <property type="match status" value="1"/>
</dbReference>
<dbReference type="Proteomes" id="UP001321760">
    <property type="component" value="Unassembled WGS sequence"/>
</dbReference>
<name>A0AAV9G5W7_9PEZI</name>
<evidence type="ECO:0000313" key="3">
    <source>
        <dbReference type="Proteomes" id="UP001321760"/>
    </source>
</evidence>
<protein>
    <submittedName>
        <fullName evidence="2">Heterokaryon incompatibility protein-domain-containing protein</fullName>
    </submittedName>
</protein>
<keyword evidence="3" id="KW-1185">Reference proteome</keyword>
<accession>A0AAV9G5W7</accession>
<evidence type="ECO:0000313" key="2">
    <source>
        <dbReference type="EMBL" id="KAK4443489.1"/>
    </source>
</evidence>
<dbReference type="InterPro" id="IPR052895">
    <property type="entry name" value="HetReg/Transcr_Mod"/>
</dbReference>
<proteinExistence type="predicted"/>
<dbReference type="PANTHER" id="PTHR24148:SF64">
    <property type="entry name" value="HETEROKARYON INCOMPATIBILITY DOMAIN-CONTAINING PROTEIN"/>
    <property type="match status" value="1"/>
</dbReference>
<organism evidence="2 3">
    <name type="scientific">Podospora aff. communis PSN243</name>
    <dbReference type="NCBI Taxonomy" id="3040156"/>
    <lineage>
        <taxon>Eukaryota</taxon>
        <taxon>Fungi</taxon>
        <taxon>Dikarya</taxon>
        <taxon>Ascomycota</taxon>
        <taxon>Pezizomycotina</taxon>
        <taxon>Sordariomycetes</taxon>
        <taxon>Sordariomycetidae</taxon>
        <taxon>Sordariales</taxon>
        <taxon>Podosporaceae</taxon>
        <taxon>Podospora</taxon>
    </lineage>
</organism>
<evidence type="ECO:0000259" key="1">
    <source>
        <dbReference type="Pfam" id="PF06985"/>
    </source>
</evidence>
<dbReference type="InterPro" id="IPR010730">
    <property type="entry name" value="HET"/>
</dbReference>
<sequence>MANQAALNLFNATFPNGAFHAQVSGSGLLCGLRAIRASIIHQHPYIDPPKSQTLLEVFYSDRIQGPNQALGAEAMVNTNNFYVDQLGAVLYHWGMTQGYNLRLWYIVDDGQCYLVVDEYLMNEAERAMPESAAIEIRLSDHQRATKTIIVGDNRQRFAVRTNLFAFLRRLQATLSLVCKALLNESFLEQHILQKIILQLPQGWRRWPKSRRRKAICSICSTFSGDEVSWEPEQLRDLRHQPNCFLNLWIDAICINQDDLAEKARQIPMMARIYRTAARVLIWLGEYSPGFSEQNATEMDALLGKFDSVSKNFEAFSTEDGDIIDFFKSEDAVSIAANMSTPECFQVFAKFVRLHKWFERVWVVQELAVASGDPAILLGNHIWGWQRLSTYCAVLFWAMWAARCDADSPVGRPAHAVFQNISSMWSVRNIYQRDPLVDGTFVDDCIISQRLHDILKYTDNSNFYSTYLSDHLYAVLGMAVPPAFELPERLHPDYNKPPSQVFHQLTAYMMESSGYLSPLRVLNRTALPDDGYSAPSWVPNWKRDRTDMGRPEVRCTNIRFSNNDRELHVEGVSLGKVPFFRPLDKEEIYKRAKLHGANPSAEVSYTLESAQRAWDNLQDFMTSNEMDFDCPSQGELALLEYELVKLWVGGDLHLFVMGNTHLGLFRGPSGSITGAVVYMIKGAPGPSILMPVEEGGKYRLVCGVLKGPVFDPEEGYYAENTLENLTIV</sequence>